<accession>A0A1G6KEV9</accession>
<organism evidence="2 3">
    <name type="scientific">Succiniclasticum ruminis</name>
    <dbReference type="NCBI Taxonomy" id="40841"/>
    <lineage>
        <taxon>Bacteria</taxon>
        <taxon>Bacillati</taxon>
        <taxon>Bacillota</taxon>
        <taxon>Negativicutes</taxon>
        <taxon>Acidaminococcales</taxon>
        <taxon>Acidaminococcaceae</taxon>
        <taxon>Succiniclasticum</taxon>
    </lineage>
</organism>
<evidence type="ECO:0000256" key="1">
    <source>
        <dbReference type="SAM" id="SignalP"/>
    </source>
</evidence>
<feature type="chain" id="PRO_5011540009" evidence="1">
    <location>
        <begin position="24"/>
        <end position="274"/>
    </location>
</feature>
<reference evidence="3" key="1">
    <citation type="submission" date="2016-10" db="EMBL/GenBank/DDBJ databases">
        <authorList>
            <person name="Varghese N."/>
            <person name="Submissions S."/>
        </authorList>
    </citation>
    <scope>NUCLEOTIDE SEQUENCE [LARGE SCALE GENOMIC DNA]</scope>
    <source>
        <strain evidence="3">DSM 11005</strain>
    </source>
</reference>
<gene>
    <name evidence="2" type="ORF">SAMN04487864_104228</name>
</gene>
<proteinExistence type="predicted"/>
<feature type="signal peptide" evidence="1">
    <location>
        <begin position="1"/>
        <end position="23"/>
    </location>
</feature>
<dbReference type="OrthoDB" id="9820315at2"/>
<protein>
    <submittedName>
        <fullName evidence="2">Uncharacterized protein</fullName>
    </submittedName>
</protein>
<keyword evidence="3" id="KW-1185">Reference proteome</keyword>
<dbReference type="AlphaFoldDB" id="A0A1G6KEV9"/>
<dbReference type="RefSeq" id="WP_093729900.1">
    <property type="nucleotide sequence ID" value="NZ_FMYW01000004.1"/>
</dbReference>
<dbReference type="EMBL" id="FMYW01000004">
    <property type="protein sequence ID" value="SDC29493.1"/>
    <property type="molecule type" value="Genomic_DNA"/>
</dbReference>
<name>A0A1G6KEV9_9FIRM</name>
<sequence>MKKILLLVLTMVFAFTCALSASANPYGGVPIAHTFPAGMTPAETLEYFHHKITDGEPGLAWDILTEDYKNAFRSYGNFTEGYRTTLSSRPSNIRQLQRDADTMEVFYLLKAEDRENDRQIVVQTFECSAVMKRVYGSWKIDSGTGKRLSRVVLNSRETARAVLMDYHECITNKEFRRAWSFLGDGYKKSFGSFSAFCNGFTTTVSSVISDTVNVADGPDMLTIQYTLTAKDATPESNVVQIFKGTANLEVVPGRGWIIFSAENKLESRYFPPKW</sequence>
<keyword evidence="1" id="KW-0732">Signal</keyword>
<evidence type="ECO:0000313" key="3">
    <source>
        <dbReference type="Proteomes" id="UP000198943"/>
    </source>
</evidence>
<dbReference type="Proteomes" id="UP000198943">
    <property type="component" value="Unassembled WGS sequence"/>
</dbReference>
<evidence type="ECO:0000313" key="2">
    <source>
        <dbReference type="EMBL" id="SDC29493.1"/>
    </source>
</evidence>